<reference evidence="1" key="1">
    <citation type="submission" date="2021-06" db="EMBL/GenBank/DDBJ databases">
        <authorList>
            <person name="Hodson N. C."/>
            <person name="Mongue J. A."/>
            <person name="Jaron S. K."/>
        </authorList>
    </citation>
    <scope>NUCLEOTIDE SEQUENCE</scope>
</reference>
<evidence type="ECO:0000313" key="1">
    <source>
        <dbReference type="EMBL" id="CAG7731610.1"/>
    </source>
</evidence>
<dbReference type="Proteomes" id="UP000708208">
    <property type="component" value="Unassembled WGS sequence"/>
</dbReference>
<comment type="caution">
    <text evidence="1">The sequence shown here is derived from an EMBL/GenBank/DDBJ whole genome shotgun (WGS) entry which is preliminary data.</text>
</comment>
<organism evidence="1 2">
    <name type="scientific">Allacma fusca</name>
    <dbReference type="NCBI Taxonomy" id="39272"/>
    <lineage>
        <taxon>Eukaryota</taxon>
        <taxon>Metazoa</taxon>
        <taxon>Ecdysozoa</taxon>
        <taxon>Arthropoda</taxon>
        <taxon>Hexapoda</taxon>
        <taxon>Collembola</taxon>
        <taxon>Symphypleona</taxon>
        <taxon>Sminthuridae</taxon>
        <taxon>Allacma</taxon>
    </lineage>
</organism>
<evidence type="ECO:0000313" key="2">
    <source>
        <dbReference type="Proteomes" id="UP000708208"/>
    </source>
</evidence>
<proteinExistence type="predicted"/>
<accession>A0A8J2K2G7</accession>
<gene>
    <name evidence="1" type="ORF">AFUS01_LOCUS20188</name>
</gene>
<name>A0A8J2K2G7_9HEXA</name>
<keyword evidence="2" id="KW-1185">Reference proteome</keyword>
<feature type="non-terminal residue" evidence="1">
    <location>
        <position position="1"/>
    </location>
</feature>
<dbReference type="EMBL" id="CAJVCH010216059">
    <property type="protein sequence ID" value="CAG7731610.1"/>
    <property type="molecule type" value="Genomic_DNA"/>
</dbReference>
<sequence>MKLISRLKQPPN</sequence>
<protein>
    <submittedName>
        <fullName evidence="1">Uncharacterized protein</fullName>
    </submittedName>
</protein>